<keyword evidence="2" id="KW-1185">Reference proteome</keyword>
<dbReference type="EMBL" id="CAMKVN010007951">
    <property type="protein sequence ID" value="CAI2192015.1"/>
    <property type="molecule type" value="Genomic_DNA"/>
</dbReference>
<reference evidence="1" key="1">
    <citation type="submission" date="2022-08" db="EMBL/GenBank/DDBJ databases">
        <authorList>
            <person name="Kallberg Y."/>
            <person name="Tangrot J."/>
            <person name="Rosling A."/>
        </authorList>
    </citation>
    <scope>NUCLEOTIDE SEQUENCE</scope>
    <source>
        <strain evidence="1">Wild A</strain>
    </source>
</reference>
<sequence>MTKPSKTATINNTIIANITPSGSRTINLLTDFNAYKTSEE</sequence>
<comment type="caution">
    <text evidence="1">The sequence shown here is derived from an EMBL/GenBank/DDBJ whole genome shotgun (WGS) entry which is preliminary data.</text>
</comment>
<proteinExistence type="predicted"/>
<organism evidence="1 2">
    <name type="scientific">Funneliformis geosporum</name>
    <dbReference type="NCBI Taxonomy" id="1117311"/>
    <lineage>
        <taxon>Eukaryota</taxon>
        <taxon>Fungi</taxon>
        <taxon>Fungi incertae sedis</taxon>
        <taxon>Mucoromycota</taxon>
        <taxon>Glomeromycotina</taxon>
        <taxon>Glomeromycetes</taxon>
        <taxon>Glomerales</taxon>
        <taxon>Glomeraceae</taxon>
        <taxon>Funneliformis</taxon>
    </lineage>
</organism>
<dbReference type="AlphaFoldDB" id="A0A9W4WWJ8"/>
<evidence type="ECO:0000313" key="1">
    <source>
        <dbReference type="EMBL" id="CAI2192015.1"/>
    </source>
</evidence>
<accession>A0A9W4WWJ8</accession>
<name>A0A9W4WWJ8_9GLOM</name>
<evidence type="ECO:0000313" key="2">
    <source>
        <dbReference type="Proteomes" id="UP001153678"/>
    </source>
</evidence>
<gene>
    <name evidence="1" type="ORF">FWILDA_LOCUS15363</name>
</gene>
<protein>
    <submittedName>
        <fullName evidence="1">12659_t:CDS:1</fullName>
    </submittedName>
</protein>
<dbReference type="Proteomes" id="UP001153678">
    <property type="component" value="Unassembled WGS sequence"/>
</dbReference>